<sequence>MKALTVFFFASSVIAEPFIKSCGELKSPIFNRQDRVDVLNHWRRLIMNEIGVSNMMELKYDPSLEDEIRKMKSCDDIIHGSNYRVDATDEGSKKIVQNLVKNLPDQHRLSPRNFLPTVAEYLNPAQTSVAWCDLNVKCSGKYVDDNNHETNTVVIFGPKGTYSESDFKMGEPGSDCPNGVVPPEKPNTCESSCGLCKASSKEVSVFLILSICLVMNFV</sequence>
<organism evidence="3">
    <name type="scientific">Caenorhabditis brenneri</name>
    <name type="common">Nematode worm</name>
    <dbReference type="NCBI Taxonomy" id="135651"/>
    <lineage>
        <taxon>Eukaryota</taxon>
        <taxon>Metazoa</taxon>
        <taxon>Ecdysozoa</taxon>
        <taxon>Nematoda</taxon>
        <taxon>Chromadorea</taxon>
        <taxon>Rhabditida</taxon>
        <taxon>Rhabditina</taxon>
        <taxon>Rhabditomorpha</taxon>
        <taxon>Rhabditoidea</taxon>
        <taxon>Rhabditidae</taxon>
        <taxon>Peloderinae</taxon>
        <taxon>Caenorhabditis</taxon>
    </lineage>
</organism>
<dbReference type="HOGENOM" id="CLU_086463_1_1_1"/>
<keyword evidence="1" id="KW-0732">Signal</keyword>
<evidence type="ECO:0008006" key="4">
    <source>
        <dbReference type="Google" id="ProtNLM"/>
    </source>
</evidence>
<accession>G0NPJ5</accession>
<dbReference type="InterPro" id="IPR035940">
    <property type="entry name" value="CAP_sf"/>
</dbReference>
<evidence type="ECO:0000313" key="3">
    <source>
        <dbReference type="Proteomes" id="UP000008068"/>
    </source>
</evidence>
<keyword evidence="3" id="KW-1185">Reference proteome</keyword>
<feature type="signal peptide" evidence="1">
    <location>
        <begin position="1"/>
        <end position="15"/>
    </location>
</feature>
<dbReference type="InParanoid" id="G0NPJ5"/>
<evidence type="ECO:0000313" key="2">
    <source>
        <dbReference type="EMBL" id="EGT35198.1"/>
    </source>
</evidence>
<gene>
    <name evidence="2" type="ORF">CAEBREN_17690</name>
</gene>
<protein>
    <recommendedName>
        <fullName evidence="4">SCP domain-containing protein</fullName>
    </recommendedName>
</protein>
<proteinExistence type="predicted"/>
<reference evidence="3" key="1">
    <citation type="submission" date="2011-07" db="EMBL/GenBank/DDBJ databases">
        <authorList>
            <consortium name="Caenorhabditis brenneri Sequencing and Analysis Consortium"/>
            <person name="Wilson R.K."/>
        </authorList>
    </citation>
    <scope>NUCLEOTIDE SEQUENCE [LARGE SCALE GENOMIC DNA]</scope>
    <source>
        <strain evidence="3">PB2801</strain>
    </source>
</reference>
<dbReference type="Proteomes" id="UP000008068">
    <property type="component" value="Unassembled WGS sequence"/>
</dbReference>
<name>G0NPJ5_CAEBE</name>
<dbReference type="Gene3D" id="3.40.33.10">
    <property type="entry name" value="CAP"/>
    <property type="match status" value="1"/>
</dbReference>
<dbReference type="AlphaFoldDB" id="G0NPJ5"/>
<evidence type="ECO:0000256" key="1">
    <source>
        <dbReference type="SAM" id="SignalP"/>
    </source>
</evidence>
<feature type="chain" id="PRO_5012022750" description="SCP domain-containing protein" evidence="1">
    <location>
        <begin position="16"/>
        <end position="218"/>
    </location>
</feature>
<dbReference type="EMBL" id="GL379920">
    <property type="protein sequence ID" value="EGT35198.1"/>
    <property type="molecule type" value="Genomic_DNA"/>
</dbReference>